<reference evidence="2 3" key="1">
    <citation type="journal article" date="2016" name="Mol. Biol. Evol.">
        <title>Comparative Genomics of Early-Diverging Mushroom-Forming Fungi Provides Insights into the Origins of Lignocellulose Decay Capabilities.</title>
        <authorList>
            <person name="Nagy L.G."/>
            <person name="Riley R."/>
            <person name="Tritt A."/>
            <person name="Adam C."/>
            <person name="Daum C."/>
            <person name="Floudas D."/>
            <person name="Sun H."/>
            <person name="Yadav J.S."/>
            <person name="Pangilinan J."/>
            <person name="Larsson K.H."/>
            <person name="Matsuura K."/>
            <person name="Barry K."/>
            <person name="Labutti K."/>
            <person name="Kuo R."/>
            <person name="Ohm R.A."/>
            <person name="Bhattacharya S.S."/>
            <person name="Shirouzu T."/>
            <person name="Yoshinaga Y."/>
            <person name="Martin F.M."/>
            <person name="Grigoriev I.V."/>
            <person name="Hibbett D.S."/>
        </authorList>
    </citation>
    <scope>NUCLEOTIDE SEQUENCE [LARGE SCALE GENOMIC DNA]</scope>
    <source>
        <strain evidence="2 3">HHB12733</strain>
    </source>
</reference>
<feature type="region of interest" description="Disordered" evidence="1">
    <location>
        <begin position="108"/>
        <end position="167"/>
    </location>
</feature>
<organism evidence="2 3">
    <name type="scientific">Calocera cornea HHB12733</name>
    <dbReference type="NCBI Taxonomy" id="1353952"/>
    <lineage>
        <taxon>Eukaryota</taxon>
        <taxon>Fungi</taxon>
        <taxon>Dikarya</taxon>
        <taxon>Basidiomycota</taxon>
        <taxon>Agaricomycotina</taxon>
        <taxon>Dacrymycetes</taxon>
        <taxon>Dacrymycetales</taxon>
        <taxon>Dacrymycetaceae</taxon>
        <taxon>Calocera</taxon>
    </lineage>
</organism>
<evidence type="ECO:0000256" key="1">
    <source>
        <dbReference type="SAM" id="MobiDB-lite"/>
    </source>
</evidence>
<dbReference type="InParanoid" id="A0A165ECI1"/>
<name>A0A165ECI1_9BASI</name>
<dbReference type="EMBL" id="KV424011">
    <property type="protein sequence ID" value="KZT54560.1"/>
    <property type="molecule type" value="Genomic_DNA"/>
</dbReference>
<dbReference type="AlphaFoldDB" id="A0A165ECI1"/>
<proteinExistence type="predicted"/>
<feature type="compositionally biased region" description="Basic and acidic residues" evidence="1">
    <location>
        <begin position="1"/>
        <end position="43"/>
    </location>
</feature>
<dbReference type="Proteomes" id="UP000076842">
    <property type="component" value="Unassembled WGS sequence"/>
</dbReference>
<accession>A0A165ECI1</accession>
<sequence>MREGSGWGRREEGRGKGEEGRGNAREKGERVRVREGREGDKKPGQTRRSTTWGECANGRATVQSVTALMQHSCKPITHRAMRHHANRRDQQKPSLALYAPAPVRPALHPQCHTARQGPPILFPRAIQSPTSPHPTKHPQRASMPPLSRSHPPALALLETPVPSASPL</sequence>
<feature type="region of interest" description="Disordered" evidence="1">
    <location>
        <begin position="1"/>
        <end position="55"/>
    </location>
</feature>
<gene>
    <name evidence="2" type="ORF">CALCODRAFT_380057</name>
</gene>
<evidence type="ECO:0000313" key="2">
    <source>
        <dbReference type="EMBL" id="KZT54560.1"/>
    </source>
</evidence>
<evidence type="ECO:0000313" key="3">
    <source>
        <dbReference type="Proteomes" id="UP000076842"/>
    </source>
</evidence>
<keyword evidence="3" id="KW-1185">Reference proteome</keyword>
<protein>
    <submittedName>
        <fullName evidence="2">Uncharacterized protein</fullName>
    </submittedName>
</protein>